<keyword evidence="2" id="KW-0812">Transmembrane</keyword>
<dbReference type="PATRIC" id="fig|707241.3.peg.360"/>
<dbReference type="InterPro" id="IPR051544">
    <property type="entry name" value="TPS_OM_transporter"/>
</dbReference>
<evidence type="ECO:0000313" key="9">
    <source>
        <dbReference type="EMBL" id="AEH77636.1"/>
    </source>
</evidence>
<dbReference type="InterPro" id="IPR013686">
    <property type="entry name" value="Polypept-transport_assoc_ShlB"/>
</dbReference>
<dbReference type="Proteomes" id="UP000009045">
    <property type="component" value="Chromosome"/>
</dbReference>
<dbReference type="PIRSF" id="PIRSF029745">
    <property type="entry name" value="FhaC"/>
    <property type="match status" value="1"/>
</dbReference>
<gene>
    <name evidence="9" type="primary">hec</name>
    <name evidence="9" type="ordered locus">SM11_chr0353</name>
</gene>
<evidence type="ECO:0000256" key="1">
    <source>
        <dbReference type="ARBA" id="ARBA00022452"/>
    </source>
</evidence>
<name>F7X8K8_SINMM</name>
<dbReference type="InterPro" id="IPR027282">
    <property type="entry name" value="TPS"/>
</dbReference>
<dbReference type="GO" id="GO:0008320">
    <property type="term" value="F:protein transmembrane transporter activity"/>
    <property type="evidence" value="ECO:0007669"/>
    <property type="project" value="TreeGrafter"/>
</dbReference>
<dbReference type="Gene3D" id="2.40.160.50">
    <property type="entry name" value="membrane protein fhac: a member of the omp85/tpsb transporter family"/>
    <property type="match status" value="1"/>
</dbReference>
<dbReference type="Pfam" id="PF03865">
    <property type="entry name" value="ShlB"/>
    <property type="match status" value="1"/>
</dbReference>
<dbReference type="InterPro" id="IPR035251">
    <property type="entry name" value="ShlB_POTRA"/>
</dbReference>
<keyword evidence="1" id="KW-1134">Transmembrane beta strand</keyword>
<evidence type="ECO:0000256" key="4">
    <source>
        <dbReference type="SAM" id="MobiDB-lite"/>
    </source>
</evidence>
<protein>
    <submittedName>
        <fullName evidence="9">Hemolysin activation protein</fullName>
    </submittedName>
</protein>
<dbReference type="HOGENOM" id="CLU_523627_0_0_5"/>
<feature type="domain" description="Polypeptide-transport-associated ShlB-type" evidence="7">
    <location>
        <begin position="86"/>
        <end position="159"/>
    </location>
</feature>
<feature type="domain" description="Haemolysin activator HlyB C-terminal" evidence="6">
    <location>
        <begin position="219"/>
        <end position="453"/>
    </location>
</feature>
<feature type="domain" description="ShlB POTRA" evidence="8">
    <location>
        <begin position="162"/>
        <end position="214"/>
    </location>
</feature>
<evidence type="ECO:0000259" key="8">
    <source>
        <dbReference type="Pfam" id="PF17287"/>
    </source>
</evidence>
<evidence type="ECO:0000259" key="6">
    <source>
        <dbReference type="Pfam" id="PF03865"/>
    </source>
</evidence>
<dbReference type="PANTHER" id="PTHR34597:SF3">
    <property type="entry name" value="OUTER MEMBRANE TRANSPORTER CDIB"/>
    <property type="match status" value="1"/>
</dbReference>
<dbReference type="KEGG" id="smx:SM11_chr0353"/>
<dbReference type="GO" id="GO:0098046">
    <property type="term" value="C:type V protein secretion system complex"/>
    <property type="evidence" value="ECO:0007669"/>
    <property type="project" value="TreeGrafter"/>
</dbReference>
<evidence type="ECO:0000256" key="3">
    <source>
        <dbReference type="ARBA" id="ARBA00023237"/>
    </source>
</evidence>
<evidence type="ECO:0000259" key="7">
    <source>
        <dbReference type="Pfam" id="PF08479"/>
    </source>
</evidence>
<dbReference type="PANTHER" id="PTHR34597">
    <property type="entry name" value="SLR1661 PROTEIN"/>
    <property type="match status" value="1"/>
</dbReference>
<feature type="compositionally biased region" description="Low complexity" evidence="4">
    <location>
        <begin position="67"/>
        <end position="83"/>
    </location>
</feature>
<keyword evidence="3" id="KW-0998">Cell outer membrane</keyword>
<feature type="region of interest" description="Disordered" evidence="4">
    <location>
        <begin position="501"/>
        <end position="520"/>
    </location>
</feature>
<dbReference type="InterPro" id="IPR005565">
    <property type="entry name" value="Hemolysn_activator_HlyB_C"/>
</dbReference>
<feature type="chain" id="PRO_5003364457" evidence="5">
    <location>
        <begin position="33"/>
        <end position="520"/>
    </location>
</feature>
<dbReference type="GO" id="GO:0046819">
    <property type="term" value="P:protein secretion by the type V secretion system"/>
    <property type="evidence" value="ECO:0007669"/>
    <property type="project" value="TreeGrafter"/>
</dbReference>
<reference evidence="9 10" key="1">
    <citation type="journal article" date="2011" name="J. Biotechnol.">
        <title>The complete genome sequence of the dominant Sinorhizobium meliloti field isolate SM11 extends the S. meliloti pan-genome.</title>
        <authorList>
            <person name="Schneiker-Bekel S."/>
            <person name="Wibberg D."/>
            <person name="Bekel T."/>
            <person name="Blom J."/>
            <person name="Linke B."/>
            <person name="Neuweger H."/>
            <person name="Stiens M."/>
            <person name="Vorholter F.J."/>
            <person name="Weidner S."/>
            <person name="Goesmann A."/>
            <person name="Puhler A."/>
            <person name="Schluter A."/>
        </authorList>
    </citation>
    <scope>NUCLEOTIDE SEQUENCE [LARGE SCALE GENOMIC DNA]</scope>
    <source>
        <strain evidence="9 10">SM11</strain>
    </source>
</reference>
<dbReference type="AlphaFoldDB" id="F7X8K8"/>
<keyword evidence="5" id="KW-0732">Signal</keyword>
<dbReference type="Pfam" id="PF08479">
    <property type="entry name" value="POTRA_2"/>
    <property type="match status" value="1"/>
</dbReference>
<dbReference type="Gene3D" id="3.10.20.310">
    <property type="entry name" value="membrane protein fhac"/>
    <property type="match status" value="1"/>
</dbReference>
<dbReference type="Pfam" id="PF17287">
    <property type="entry name" value="POTRA_3"/>
    <property type="match status" value="1"/>
</dbReference>
<feature type="region of interest" description="Disordered" evidence="4">
    <location>
        <begin position="46"/>
        <end position="83"/>
    </location>
</feature>
<accession>F7X8K8</accession>
<sequence>MTVRQTFSLIRPVSHRLLASLLWLLCGAPAFAQSIDTLRDTLQNEASTSAEAERARRDAARARAESASEVPAAESGSAPAEGGPCFTIHEIRITGHEPFGKPPAGHEQLVGTCATAADIARALGRINAFYQEEGYITTRAYLPEQDVSDGSLEISVIPGRIEGYIYGDGRQADRRLAAAFPAARGDLLNLRDIEQGLDNYNAPRSASAKFQLIPGQAVGGSFVQVLSEDERRFHANLSTDNTGFKSTGVYKGNATVGIDNLIGINDQLSFSLSSTPFDPRGSRYSDALSVNTLIPYGNWSLGLDAGTSRYAFALDGVNQTYPVSGRSRHLSLTLERLISRDSISKLHAYGGLKFSRSASFIEGYEIESQRQRLATGSLGLRGETFAGAGKFEFDASARFGIEALGSEVPDKSAIDPSFKSWSLRLTNEQPLGSSPLTYRGVISAQLASDILPHRSNSRSAAGRVSADSTMTTCTAKAASISATRSSGWPSAVRGWRRASAPDWTSAGLSPHRCGNGINVT</sequence>
<evidence type="ECO:0000256" key="5">
    <source>
        <dbReference type="SAM" id="SignalP"/>
    </source>
</evidence>
<keyword evidence="1" id="KW-0472">Membrane</keyword>
<proteinExistence type="predicted"/>
<feature type="signal peptide" evidence="5">
    <location>
        <begin position="1"/>
        <end position="32"/>
    </location>
</feature>
<dbReference type="EMBL" id="CP001830">
    <property type="protein sequence ID" value="AEH77636.1"/>
    <property type="molecule type" value="Genomic_DNA"/>
</dbReference>
<evidence type="ECO:0000256" key="2">
    <source>
        <dbReference type="ARBA" id="ARBA00022692"/>
    </source>
</evidence>
<feature type="compositionally biased region" description="Basic and acidic residues" evidence="4">
    <location>
        <begin position="51"/>
        <end position="66"/>
    </location>
</feature>
<organism evidence="9 10">
    <name type="scientific">Sinorhizobium meliloti (strain SM11)</name>
    <dbReference type="NCBI Taxonomy" id="707241"/>
    <lineage>
        <taxon>Bacteria</taxon>
        <taxon>Pseudomonadati</taxon>
        <taxon>Pseudomonadota</taxon>
        <taxon>Alphaproteobacteria</taxon>
        <taxon>Hyphomicrobiales</taxon>
        <taxon>Rhizobiaceae</taxon>
        <taxon>Sinorhizobium/Ensifer group</taxon>
        <taxon>Sinorhizobium</taxon>
    </lineage>
</organism>
<evidence type="ECO:0000313" key="10">
    <source>
        <dbReference type="Proteomes" id="UP000009045"/>
    </source>
</evidence>